<reference evidence="1" key="2">
    <citation type="journal article" date="2022" name="New Phytol.">
        <title>Evolutionary transition to the ectomycorrhizal habit in the genomes of a hyperdiverse lineage of mushroom-forming fungi.</title>
        <authorList>
            <person name="Looney B."/>
            <person name="Miyauchi S."/>
            <person name="Morin E."/>
            <person name="Drula E."/>
            <person name="Courty P.E."/>
            <person name="Kohler A."/>
            <person name="Kuo A."/>
            <person name="LaButti K."/>
            <person name="Pangilinan J."/>
            <person name="Lipzen A."/>
            <person name="Riley R."/>
            <person name="Andreopoulos W."/>
            <person name="He G."/>
            <person name="Johnson J."/>
            <person name="Nolan M."/>
            <person name="Tritt A."/>
            <person name="Barry K.W."/>
            <person name="Grigoriev I.V."/>
            <person name="Nagy L.G."/>
            <person name="Hibbett D."/>
            <person name="Henrissat B."/>
            <person name="Matheny P.B."/>
            <person name="Labbe J."/>
            <person name="Martin F.M."/>
        </authorList>
    </citation>
    <scope>NUCLEOTIDE SEQUENCE</scope>
    <source>
        <strain evidence="1">EC-137</strain>
    </source>
</reference>
<feature type="non-terminal residue" evidence="1">
    <location>
        <position position="97"/>
    </location>
</feature>
<comment type="caution">
    <text evidence="1">The sequence shown here is derived from an EMBL/GenBank/DDBJ whole genome shotgun (WGS) entry which is preliminary data.</text>
</comment>
<accession>A0ACB8QXH7</accession>
<sequence length="97" mass="10447">QSFSNSRWTYYDITVGTTACGGRYANSDFAVALNSAQYSPSQCGRQINLSYGGKTARATIVDNCPGCPYGGLDLTEGLFEYFAPLPTGVIYGTWSYA</sequence>
<evidence type="ECO:0000313" key="1">
    <source>
        <dbReference type="EMBL" id="KAI0036277.1"/>
    </source>
</evidence>
<proteinExistence type="predicted"/>
<name>A0ACB8QXH7_9AGAM</name>
<gene>
    <name evidence="1" type="ORF">K488DRAFT_36955</name>
</gene>
<protein>
    <submittedName>
        <fullName evidence="1">RlpA-like double-psi beta-barrel-protein domain-containing protein-containing protein</fullName>
    </submittedName>
</protein>
<dbReference type="Proteomes" id="UP000814128">
    <property type="component" value="Unassembled WGS sequence"/>
</dbReference>
<reference evidence="1" key="1">
    <citation type="submission" date="2021-02" db="EMBL/GenBank/DDBJ databases">
        <authorList>
            <consortium name="DOE Joint Genome Institute"/>
            <person name="Ahrendt S."/>
            <person name="Looney B.P."/>
            <person name="Miyauchi S."/>
            <person name="Morin E."/>
            <person name="Drula E."/>
            <person name="Courty P.E."/>
            <person name="Chicoki N."/>
            <person name="Fauchery L."/>
            <person name="Kohler A."/>
            <person name="Kuo A."/>
            <person name="Labutti K."/>
            <person name="Pangilinan J."/>
            <person name="Lipzen A."/>
            <person name="Riley R."/>
            <person name="Andreopoulos W."/>
            <person name="He G."/>
            <person name="Johnson J."/>
            <person name="Barry K.W."/>
            <person name="Grigoriev I.V."/>
            <person name="Nagy L."/>
            <person name="Hibbett D."/>
            <person name="Henrissat B."/>
            <person name="Matheny P.B."/>
            <person name="Labbe J."/>
            <person name="Martin F."/>
        </authorList>
    </citation>
    <scope>NUCLEOTIDE SEQUENCE</scope>
    <source>
        <strain evidence="1">EC-137</strain>
    </source>
</reference>
<feature type="non-terminal residue" evidence="1">
    <location>
        <position position="1"/>
    </location>
</feature>
<organism evidence="1 2">
    <name type="scientific">Vararia minispora EC-137</name>
    <dbReference type="NCBI Taxonomy" id="1314806"/>
    <lineage>
        <taxon>Eukaryota</taxon>
        <taxon>Fungi</taxon>
        <taxon>Dikarya</taxon>
        <taxon>Basidiomycota</taxon>
        <taxon>Agaricomycotina</taxon>
        <taxon>Agaricomycetes</taxon>
        <taxon>Russulales</taxon>
        <taxon>Lachnocladiaceae</taxon>
        <taxon>Vararia</taxon>
    </lineage>
</organism>
<evidence type="ECO:0000313" key="2">
    <source>
        <dbReference type="Proteomes" id="UP000814128"/>
    </source>
</evidence>
<dbReference type="EMBL" id="MU273473">
    <property type="protein sequence ID" value="KAI0036277.1"/>
    <property type="molecule type" value="Genomic_DNA"/>
</dbReference>
<keyword evidence="2" id="KW-1185">Reference proteome</keyword>